<dbReference type="GO" id="GO:0015297">
    <property type="term" value="F:antiporter activity"/>
    <property type="evidence" value="ECO:0007669"/>
    <property type="project" value="UniProtKB-KW"/>
</dbReference>
<keyword evidence="5 8" id="KW-1133">Transmembrane helix</keyword>
<evidence type="ECO:0000256" key="5">
    <source>
        <dbReference type="ARBA" id="ARBA00022989"/>
    </source>
</evidence>
<protein>
    <submittedName>
        <fullName evidence="10">Kef-type K+ transport system, membrane component KefB</fullName>
    </submittedName>
</protein>
<feature type="transmembrane region" description="Helical" evidence="8">
    <location>
        <begin position="115"/>
        <end position="138"/>
    </location>
</feature>
<dbReference type="AlphaFoldDB" id="A0A1H4EUE4"/>
<feature type="domain" description="Cation/H+ exchanger transmembrane" evidence="9">
    <location>
        <begin position="43"/>
        <end position="412"/>
    </location>
</feature>
<organism evidence="10 11">
    <name type="scientific">Xylanibacter ruminicola</name>
    <name type="common">Prevotella ruminicola</name>
    <dbReference type="NCBI Taxonomy" id="839"/>
    <lineage>
        <taxon>Bacteria</taxon>
        <taxon>Pseudomonadati</taxon>
        <taxon>Bacteroidota</taxon>
        <taxon>Bacteroidia</taxon>
        <taxon>Bacteroidales</taxon>
        <taxon>Prevotellaceae</taxon>
        <taxon>Xylanibacter</taxon>
    </lineage>
</organism>
<name>A0A1H4EUE4_XYLRU</name>
<keyword evidence="4 8" id="KW-0812">Transmembrane</keyword>
<sequence length="731" mass="82915">MAAKLCFFFHFTKKMSTFVAKMTLLLSYLPITDPTFIFFVVLMIILFAPIVMSKLRIPHIIGMVLAGIAIGQYGFNILVRDNSFELFGRVGLYYIMFLAGLEMDMEGVKKHSRRFLLFGLLTCFVPLILTYAMSVTILDYSSSASFLLGCIMASNTLIAYPIVGRYGLQKHQSVALSVGSSMISLFMALVMLAAISGSFSKDSGWTFWVLFVVKFAAFCVGSVVLIPKLTRYFLRRYSDAVMQYTFVMAVMFLSAALSSLIGIEGVFGAFYSGLILNRYIPRVSPLMNRIEFIGNALFIPYFLIGVGMLINLGTLFSSMQMVWIVLLIVFFGTFGKAVAAYICSLLFRLSKADGHMMFGLTSAHAAGAIAMVMVGIRLEVAPGEYLVSDDMLNGIIMMILFTCIISTMMTEHAAKKIIIQEKTHLQGDVPKDDDEKILLCVKYPEIAPHLLYMSMFMRNQRLNRDLVALNVVYDDERSNAAREEGIRLLEQLQHTASASEVKVQTQVRLATNIANGIKHAFREFGCSEIVMGMHVHTDINPRFWGEFIQSLYNGLNRQILLVRFVQPMTTLRRIRVAVPSRAEFEPGFHRWLERLSRLAGQLDCRIQFHGRNESLMLIKEYINNRHPNVRAEYTYMAHWNELPQLAAGIADDHLFVVVTARKGTISYKTALERLPDELQKHFSGKNLIIIFPDQHGDTKDERMSFTEAQHHEEKSIYDAVLRWIHERKIKH</sequence>
<keyword evidence="3" id="KW-0050">Antiport</keyword>
<dbReference type="Gene3D" id="3.40.50.12370">
    <property type="match status" value="1"/>
</dbReference>
<feature type="transmembrane region" description="Helical" evidence="8">
    <location>
        <begin position="175"/>
        <end position="199"/>
    </location>
</feature>
<evidence type="ECO:0000256" key="1">
    <source>
        <dbReference type="ARBA" id="ARBA00004141"/>
    </source>
</evidence>
<dbReference type="Gene3D" id="1.20.1530.20">
    <property type="match status" value="1"/>
</dbReference>
<gene>
    <name evidence="10" type="ORF">SAMN05216462_2973</name>
</gene>
<accession>A0A1H4EUE4</accession>
<dbReference type="InterPro" id="IPR038770">
    <property type="entry name" value="Na+/solute_symporter_sf"/>
</dbReference>
<dbReference type="PANTHER" id="PTHR43562">
    <property type="entry name" value="NAPA-TYPE SODIUM/HYDROGEN ANTIPORTER"/>
    <property type="match status" value="1"/>
</dbReference>
<feature type="transmembrane region" description="Helical" evidence="8">
    <location>
        <begin position="292"/>
        <end position="316"/>
    </location>
</feature>
<dbReference type="EMBL" id="FNRF01000006">
    <property type="protein sequence ID" value="SEA88633.1"/>
    <property type="molecule type" value="Genomic_DNA"/>
</dbReference>
<feature type="transmembrane region" description="Helical" evidence="8">
    <location>
        <begin position="322"/>
        <end position="346"/>
    </location>
</feature>
<evidence type="ECO:0000256" key="4">
    <source>
        <dbReference type="ARBA" id="ARBA00022692"/>
    </source>
</evidence>
<keyword evidence="6" id="KW-0406">Ion transport</keyword>
<dbReference type="InterPro" id="IPR006153">
    <property type="entry name" value="Cation/H_exchanger_TM"/>
</dbReference>
<reference evidence="10 11" key="1">
    <citation type="submission" date="2016-10" db="EMBL/GenBank/DDBJ databases">
        <authorList>
            <person name="de Groot N.N."/>
        </authorList>
    </citation>
    <scope>NUCLEOTIDE SEQUENCE [LARGE SCALE GENOMIC DNA]</scope>
    <source>
        <strain evidence="10 11">D31d</strain>
    </source>
</reference>
<feature type="transmembrane region" description="Helical" evidence="8">
    <location>
        <begin position="25"/>
        <end position="48"/>
    </location>
</feature>
<evidence type="ECO:0000256" key="6">
    <source>
        <dbReference type="ARBA" id="ARBA00023065"/>
    </source>
</evidence>
<dbReference type="Pfam" id="PF00999">
    <property type="entry name" value="Na_H_Exchanger"/>
    <property type="match status" value="1"/>
</dbReference>
<dbReference type="Proteomes" id="UP000182257">
    <property type="component" value="Unassembled WGS sequence"/>
</dbReference>
<evidence type="ECO:0000256" key="3">
    <source>
        <dbReference type="ARBA" id="ARBA00022449"/>
    </source>
</evidence>
<dbReference type="PANTHER" id="PTHR43562:SF4">
    <property type="entry name" value="NA(+)_H(+) ANTIPORTER NHAS5"/>
    <property type="match status" value="1"/>
</dbReference>
<keyword evidence="2" id="KW-0813">Transport</keyword>
<evidence type="ECO:0000259" key="9">
    <source>
        <dbReference type="Pfam" id="PF00999"/>
    </source>
</evidence>
<proteinExistence type="predicted"/>
<dbReference type="SUPFAM" id="SSF52402">
    <property type="entry name" value="Adenine nucleotide alpha hydrolases-like"/>
    <property type="match status" value="1"/>
</dbReference>
<keyword evidence="7 8" id="KW-0472">Membrane</keyword>
<feature type="transmembrane region" description="Helical" evidence="8">
    <location>
        <begin position="391"/>
        <end position="410"/>
    </location>
</feature>
<evidence type="ECO:0000256" key="7">
    <source>
        <dbReference type="ARBA" id="ARBA00023136"/>
    </source>
</evidence>
<evidence type="ECO:0000256" key="8">
    <source>
        <dbReference type="SAM" id="Phobius"/>
    </source>
</evidence>
<comment type="subcellular location">
    <subcellularLocation>
        <location evidence="1">Membrane</location>
        <topology evidence="1">Multi-pass membrane protein</topology>
    </subcellularLocation>
</comment>
<feature type="transmembrane region" description="Helical" evidence="8">
    <location>
        <begin position="144"/>
        <end position="163"/>
    </location>
</feature>
<dbReference type="GO" id="GO:0016020">
    <property type="term" value="C:membrane"/>
    <property type="evidence" value="ECO:0007669"/>
    <property type="project" value="UniProtKB-SubCell"/>
</dbReference>
<feature type="transmembrane region" description="Helical" evidence="8">
    <location>
        <begin position="205"/>
        <end position="225"/>
    </location>
</feature>
<feature type="transmembrane region" description="Helical" evidence="8">
    <location>
        <begin position="358"/>
        <end position="376"/>
    </location>
</feature>
<evidence type="ECO:0000256" key="2">
    <source>
        <dbReference type="ARBA" id="ARBA00022448"/>
    </source>
</evidence>
<evidence type="ECO:0000313" key="10">
    <source>
        <dbReference type="EMBL" id="SEA88633.1"/>
    </source>
</evidence>
<dbReference type="GO" id="GO:1902600">
    <property type="term" value="P:proton transmembrane transport"/>
    <property type="evidence" value="ECO:0007669"/>
    <property type="project" value="InterPro"/>
</dbReference>
<evidence type="ECO:0000313" key="11">
    <source>
        <dbReference type="Proteomes" id="UP000182257"/>
    </source>
</evidence>
<feature type="transmembrane region" description="Helical" evidence="8">
    <location>
        <begin position="60"/>
        <end position="80"/>
    </location>
</feature>